<dbReference type="Proteomes" id="UP000315816">
    <property type="component" value="Unassembled WGS sequence"/>
</dbReference>
<dbReference type="InterPro" id="IPR011008">
    <property type="entry name" value="Dimeric_a/b-barrel"/>
</dbReference>
<dbReference type="SMART" id="SM00886">
    <property type="entry name" value="Dabb"/>
    <property type="match status" value="1"/>
</dbReference>
<dbReference type="AlphaFoldDB" id="A0A545SPK3"/>
<organism evidence="3 4">
    <name type="scientific">Aliiroseovarius halocynthiae</name>
    <dbReference type="NCBI Taxonomy" id="985055"/>
    <lineage>
        <taxon>Bacteria</taxon>
        <taxon>Pseudomonadati</taxon>
        <taxon>Pseudomonadota</taxon>
        <taxon>Alphaproteobacteria</taxon>
        <taxon>Rhodobacterales</taxon>
        <taxon>Paracoccaceae</taxon>
        <taxon>Aliiroseovarius</taxon>
    </lineage>
</organism>
<dbReference type="InterPro" id="IPR013097">
    <property type="entry name" value="Dabb"/>
</dbReference>
<dbReference type="OrthoDB" id="9816070at2"/>
<dbReference type="SUPFAM" id="SSF54909">
    <property type="entry name" value="Dimeric alpha+beta barrel"/>
    <property type="match status" value="1"/>
</dbReference>
<dbReference type="Pfam" id="PF07876">
    <property type="entry name" value="Dabb"/>
    <property type="match status" value="1"/>
</dbReference>
<dbReference type="EMBL" id="VICH01000008">
    <property type="protein sequence ID" value="TQV66891.1"/>
    <property type="molecule type" value="Genomic_DNA"/>
</dbReference>
<dbReference type="Gene3D" id="3.30.70.100">
    <property type="match status" value="1"/>
</dbReference>
<keyword evidence="4" id="KW-1185">Reference proteome</keyword>
<comment type="subunit">
    <text evidence="1">Homodimer.</text>
</comment>
<name>A0A545SPK3_9RHOB</name>
<protein>
    <submittedName>
        <fullName evidence="3">Dabb family protein</fullName>
    </submittedName>
</protein>
<comment type="caution">
    <text evidence="3">The sequence shown here is derived from an EMBL/GenBank/DDBJ whole genome shotgun (WGS) entry which is preliminary data.</text>
</comment>
<sequence length="102" mass="11244">MILHCVFCNFRTDVSEDQRNQVLTALAQFSAGLNGVLGFDHGPNLDFEGKSASYDAGFVIRFADHEALQTYADHPEHQALGRQLCDLCNGGENGIKVFDLKL</sequence>
<feature type="domain" description="Stress-response A/B barrel" evidence="2">
    <location>
        <begin position="2"/>
        <end position="100"/>
    </location>
</feature>
<evidence type="ECO:0000256" key="1">
    <source>
        <dbReference type="ARBA" id="ARBA00011738"/>
    </source>
</evidence>
<gene>
    <name evidence="3" type="ORF">FIL88_11670</name>
</gene>
<evidence type="ECO:0000259" key="2">
    <source>
        <dbReference type="PROSITE" id="PS51502"/>
    </source>
</evidence>
<evidence type="ECO:0000313" key="3">
    <source>
        <dbReference type="EMBL" id="TQV66891.1"/>
    </source>
</evidence>
<accession>A0A545SPK3</accession>
<evidence type="ECO:0000313" key="4">
    <source>
        <dbReference type="Proteomes" id="UP000315816"/>
    </source>
</evidence>
<dbReference type="InterPro" id="IPR044662">
    <property type="entry name" value="HS1/DABB1-like"/>
</dbReference>
<dbReference type="PROSITE" id="PS51502">
    <property type="entry name" value="S_R_A_B_BARREL"/>
    <property type="match status" value="1"/>
</dbReference>
<reference evidence="3 4" key="1">
    <citation type="submission" date="2019-06" db="EMBL/GenBank/DDBJ databases">
        <title>A novel species of marine bacteria.</title>
        <authorList>
            <person name="Wang Y."/>
        </authorList>
    </citation>
    <scope>NUCLEOTIDE SEQUENCE [LARGE SCALE GENOMIC DNA]</scope>
    <source>
        <strain evidence="3 4">MA1-10</strain>
    </source>
</reference>
<dbReference type="RefSeq" id="WP_142854051.1">
    <property type="nucleotide sequence ID" value="NZ_FXWW01000004.1"/>
</dbReference>
<proteinExistence type="predicted"/>
<dbReference type="PANTHER" id="PTHR33178">
    <property type="match status" value="1"/>
</dbReference>
<dbReference type="PANTHER" id="PTHR33178:SF10">
    <property type="entry name" value="STRESS-RESPONSE A_B BARREL DOMAIN-CONTAINING PROTEIN"/>
    <property type="match status" value="1"/>
</dbReference>